<proteinExistence type="predicted"/>
<feature type="chain" id="PRO_5045991995" description="Alpha/Beta hydrolase protein" evidence="1">
    <location>
        <begin position="18"/>
        <end position="352"/>
    </location>
</feature>
<organism evidence="2 3">
    <name type="scientific">Tetraparma gracilis</name>
    <dbReference type="NCBI Taxonomy" id="2962635"/>
    <lineage>
        <taxon>Eukaryota</taxon>
        <taxon>Sar</taxon>
        <taxon>Stramenopiles</taxon>
        <taxon>Ochrophyta</taxon>
        <taxon>Bolidophyceae</taxon>
        <taxon>Parmales</taxon>
        <taxon>Triparmaceae</taxon>
        <taxon>Tetraparma</taxon>
    </lineage>
</organism>
<dbReference type="PANTHER" id="PTHR34127:SF1">
    <property type="entry name" value="OS04G0405600 PROTEIN"/>
    <property type="match status" value="1"/>
</dbReference>
<dbReference type="EMBL" id="BRYB01000447">
    <property type="protein sequence ID" value="GMI30209.1"/>
    <property type="molecule type" value="Genomic_DNA"/>
</dbReference>
<dbReference type="SUPFAM" id="SSF53474">
    <property type="entry name" value="alpha/beta-Hydrolases"/>
    <property type="match status" value="1"/>
</dbReference>
<evidence type="ECO:0000256" key="1">
    <source>
        <dbReference type="SAM" id="SignalP"/>
    </source>
</evidence>
<gene>
    <name evidence="2" type="ORF">TeGR_g12402</name>
</gene>
<sequence>MFIPLLLLLLLPPLALPLSPSFLLLPPPTPPKALLHFLPGSFLSPSPALYKPFLEELAQRGYLVVATPYKTSTDYLGTADSIISSFDALAPSLAASYGPLPVVGVGHSLGSVQQTILTSLFPSSAPRAGNVLLSWNSRSLKESIPLYEELVRPFSSGLVTPRSPPLSSEKLRALDAFSSSISSLSSLARLSLPSDSDLSLLRSALGPLGGKVPSPLPPALRELAASASSPLRDALGKAGLLDRVDDAEGILEQLPPIFEAVAGGQDFELSAGDLLRCVEGGYAARRTLVVQFEGDAIDQSDLLYEGITKAGRGGERDVSVELRRVPGGHLELLTDPKKVAGEVAAWLEKEFG</sequence>
<keyword evidence="1" id="KW-0732">Signal</keyword>
<evidence type="ECO:0008006" key="4">
    <source>
        <dbReference type="Google" id="ProtNLM"/>
    </source>
</evidence>
<dbReference type="Proteomes" id="UP001165060">
    <property type="component" value="Unassembled WGS sequence"/>
</dbReference>
<name>A0ABQ6MQJ9_9STRA</name>
<evidence type="ECO:0000313" key="3">
    <source>
        <dbReference type="Proteomes" id="UP001165060"/>
    </source>
</evidence>
<feature type="signal peptide" evidence="1">
    <location>
        <begin position="1"/>
        <end position="17"/>
    </location>
</feature>
<accession>A0ABQ6MQJ9</accession>
<evidence type="ECO:0000313" key="2">
    <source>
        <dbReference type="EMBL" id="GMI30209.1"/>
    </source>
</evidence>
<dbReference type="Gene3D" id="3.40.50.1820">
    <property type="entry name" value="alpha/beta hydrolase"/>
    <property type="match status" value="1"/>
</dbReference>
<reference evidence="2 3" key="1">
    <citation type="journal article" date="2023" name="Commun. Biol.">
        <title>Genome analysis of Parmales, the sister group of diatoms, reveals the evolutionary specialization of diatoms from phago-mixotrophs to photoautotrophs.</title>
        <authorList>
            <person name="Ban H."/>
            <person name="Sato S."/>
            <person name="Yoshikawa S."/>
            <person name="Yamada K."/>
            <person name="Nakamura Y."/>
            <person name="Ichinomiya M."/>
            <person name="Sato N."/>
            <person name="Blanc-Mathieu R."/>
            <person name="Endo H."/>
            <person name="Kuwata A."/>
            <person name="Ogata H."/>
        </authorList>
    </citation>
    <scope>NUCLEOTIDE SEQUENCE [LARGE SCALE GENOMIC DNA]</scope>
</reference>
<dbReference type="PANTHER" id="PTHR34127">
    <property type="entry name" value="OS04G0405600 PROTEIN"/>
    <property type="match status" value="1"/>
</dbReference>
<protein>
    <recommendedName>
        <fullName evidence="4">Alpha/Beta hydrolase protein</fullName>
    </recommendedName>
</protein>
<keyword evidence="3" id="KW-1185">Reference proteome</keyword>
<dbReference type="InterPro" id="IPR010765">
    <property type="entry name" value="DUF1350"/>
</dbReference>
<dbReference type="Pfam" id="PF07082">
    <property type="entry name" value="DUF1350"/>
    <property type="match status" value="1"/>
</dbReference>
<dbReference type="InterPro" id="IPR029058">
    <property type="entry name" value="AB_hydrolase_fold"/>
</dbReference>
<comment type="caution">
    <text evidence="2">The sequence shown here is derived from an EMBL/GenBank/DDBJ whole genome shotgun (WGS) entry which is preliminary data.</text>
</comment>